<keyword evidence="8 12" id="KW-0560">Oxidoreductase</keyword>
<evidence type="ECO:0000256" key="2">
    <source>
        <dbReference type="ARBA" id="ARBA00005349"/>
    </source>
</evidence>
<dbReference type="GO" id="GO:0031314">
    <property type="term" value="C:extrinsic component of mitochondrial inner membrane"/>
    <property type="evidence" value="ECO:0007669"/>
    <property type="project" value="UniProtKB-UniRule"/>
</dbReference>
<dbReference type="EC" id="1.14.15.46" evidence="12"/>
<dbReference type="AlphaFoldDB" id="A0AAN9YAT1"/>
<dbReference type="PRINTS" id="PR00420">
    <property type="entry name" value="RNGMNOXGNASE"/>
</dbReference>
<dbReference type="PROSITE" id="PS01304">
    <property type="entry name" value="UBIH"/>
    <property type="match status" value="1"/>
</dbReference>
<comment type="catalytic activity">
    <reaction evidence="12">
        <text>a 2-methoxy-6-(all-trans-polyprenyl)phenol + 2 reduced [2Fe-2S]-[ferredoxin] + O2 + 2 H(+) = a 2-methoxy-6-(all-trans-polyprenyl)benzene-1,4-diol + 2 oxidized [2Fe-2S]-[ferredoxin] + H2O</text>
        <dbReference type="Rhea" id="RHEA:81183"/>
        <dbReference type="Rhea" id="RHEA-COMP:9551"/>
        <dbReference type="Rhea" id="RHEA-COMP:10000"/>
        <dbReference type="Rhea" id="RHEA-COMP:10001"/>
        <dbReference type="Rhea" id="RHEA-COMP:10858"/>
        <dbReference type="ChEBI" id="CHEBI:15377"/>
        <dbReference type="ChEBI" id="CHEBI:15378"/>
        <dbReference type="ChEBI" id="CHEBI:15379"/>
        <dbReference type="ChEBI" id="CHEBI:33737"/>
        <dbReference type="ChEBI" id="CHEBI:33738"/>
        <dbReference type="ChEBI" id="CHEBI:62731"/>
        <dbReference type="ChEBI" id="CHEBI:84166"/>
        <dbReference type="EC" id="1.14.15.46"/>
    </reaction>
</comment>
<evidence type="ECO:0000256" key="9">
    <source>
        <dbReference type="ARBA" id="ARBA00023033"/>
    </source>
</evidence>
<dbReference type="GO" id="GO:0120538">
    <property type="term" value="F:2-methoxy-6-polyprenolphenol 4-hydroxylase activity"/>
    <property type="evidence" value="ECO:0007669"/>
    <property type="project" value="UniProtKB-EC"/>
</dbReference>
<dbReference type="HAMAP" id="MF_03193">
    <property type="entry name" value="COQ6_monooxygenase"/>
    <property type="match status" value="1"/>
</dbReference>
<proteinExistence type="inferred from homology"/>
<accession>A0AAN9YAT1</accession>
<dbReference type="SUPFAM" id="SSF51905">
    <property type="entry name" value="FAD/NAD(P)-binding domain"/>
    <property type="match status" value="1"/>
</dbReference>
<evidence type="ECO:0000256" key="12">
    <source>
        <dbReference type="HAMAP-Rule" id="MF_03193"/>
    </source>
</evidence>
<dbReference type="InterPro" id="IPR051205">
    <property type="entry name" value="UbiH/COQ6_monooxygenase"/>
</dbReference>
<dbReference type="GO" id="GO:0016712">
    <property type="term" value="F:oxidoreductase activity, acting on paired donors, with incorporation or reduction of molecular oxygen, reduced flavin or flavoprotein as one donor, and incorporation of one atom of oxygen"/>
    <property type="evidence" value="ECO:0007669"/>
    <property type="project" value="UniProtKB-UniRule"/>
</dbReference>
<keyword evidence="15" id="KW-1185">Reference proteome</keyword>
<keyword evidence="10 12" id="KW-0496">Mitochondrion</keyword>
<dbReference type="PANTHER" id="PTHR43876">
    <property type="entry name" value="UBIQUINONE BIOSYNTHESIS MONOOXYGENASE COQ6, MITOCHONDRIAL"/>
    <property type="match status" value="1"/>
</dbReference>
<dbReference type="PROSITE" id="PS51257">
    <property type="entry name" value="PROKAR_LIPOPROTEIN"/>
    <property type="match status" value="1"/>
</dbReference>
<dbReference type="GO" id="GO:0071949">
    <property type="term" value="F:FAD binding"/>
    <property type="evidence" value="ECO:0007669"/>
    <property type="project" value="InterPro"/>
</dbReference>
<dbReference type="FunFam" id="3.30.9.10:FF:000111">
    <property type="entry name" value="Ubiquinone biosynthesis monooxygenase COQ6, mitochondrial"/>
    <property type="match status" value="1"/>
</dbReference>
<dbReference type="PANTHER" id="PTHR43876:SF7">
    <property type="entry name" value="UBIQUINONE BIOSYNTHESIS MONOOXYGENASE COQ6, MITOCHONDRIAL"/>
    <property type="match status" value="1"/>
</dbReference>
<comment type="function">
    <text evidence="12">FAD-dependent monooxygenase required for two non-consecutive steps during ubiquinone biosynthesis. Required for the C5-ring hydroxylation during ubiquinone biosynthesis by catalyzing the hydroxylation of 4-hydroxy-3-(all-trans-polyprenyl)benzoic acid to 3,4-dihydroxy-5-(all-trans-polyprenyl)benzoic acid. Also acts downstream of coq4, for the C1-hydroxylation during ubiquinone biosynthesis by catalyzing the hydroxylation of 2-methoxy-6-(all-trans-polyprenyl)phenol to 2-methoxy-6-(all-trans-polyprenyl)benzene-1,4-diol. The electrons required for the hydroxylation reaction are funneled indirectly to coq6 from NADPH via a ferredoxin/ferredoxin reductase system.</text>
</comment>
<name>A0AAN9YAT1_9HEMI</name>
<dbReference type="EMBL" id="JBBCAQ010000004">
    <property type="protein sequence ID" value="KAK7603890.1"/>
    <property type="molecule type" value="Genomic_DNA"/>
</dbReference>
<evidence type="ECO:0000256" key="5">
    <source>
        <dbReference type="ARBA" id="ARBA00022792"/>
    </source>
</evidence>
<dbReference type="InterPro" id="IPR002938">
    <property type="entry name" value="FAD-bd"/>
</dbReference>
<keyword evidence="7" id="KW-0809">Transit peptide</keyword>
<comment type="cofactor">
    <cofactor evidence="1 12">
        <name>FAD</name>
        <dbReference type="ChEBI" id="CHEBI:57692"/>
    </cofactor>
</comment>
<comment type="subcellular location">
    <subcellularLocation>
        <location evidence="12">Mitochondrion inner membrane</location>
        <topology evidence="12">Peripheral membrane protein</topology>
        <orientation evidence="12">Matrix side</orientation>
    </subcellularLocation>
</comment>
<keyword evidence="4 12" id="KW-0831">Ubiquinone biosynthesis</keyword>
<dbReference type="Proteomes" id="UP001367676">
    <property type="component" value="Unassembled WGS sequence"/>
</dbReference>
<dbReference type="InterPro" id="IPR000689">
    <property type="entry name" value="UbQ_mOase_COQ6"/>
</dbReference>
<keyword evidence="9 12" id="KW-0503">Monooxygenase</keyword>
<comment type="catalytic activity">
    <reaction evidence="12">
        <text>a 4-hydroxy-3-(all-trans-polyprenyl)benzoate + 2 reduced [2Fe-2S]-[ferredoxin] + O2 + 2 H(+) = a 3,4-dihydroxy-5-(all-trans-polyprenyl)benzoate + 2 oxidized [2Fe-2S]-[ferredoxin] + H2O</text>
        <dbReference type="Rhea" id="RHEA:81195"/>
        <dbReference type="Rhea" id="RHEA-COMP:9514"/>
        <dbReference type="Rhea" id="RHEA-COMP:10000"/>
        <dbReference type="Rhea" id="RHEA-COMP:10001"/>
        <dbReference type="Rhea" id="RHEA-COMP:10930"/>
        <dbReference type="ChEBI" id="CHEBI:15377"/>
        <dbReference type="ChEBI" id="CHEBI:15378"/>
        <dbReference type="ChEBI" id="CHEBI:15379"/>
        <dbReference type="ChEBI" id="CHEBI:33737"/>
        <dbReference type="ChEBI" id="CHEBI:33738"/>
        <dbReference type="ChEBI" id="CHEBI:64694"/>
        <dbReference type="ChEBI" id="CHEBI:78396"/>
        <dbReference type="EC" id="1.14.15.45"/>
    </reaction>
</comment>
<keyword evidence="5 12" id="KW-0999">Mitochondrion inner membrane</keyword>
<comment type="pathway">
    <text evidence="12">Cofactor biosynthesis; ubiquinone biosynthesis.</text>
</comment>
<dbReference type="EC" id="1.14.15.45" evidence="12"/>
<evidence type="ECO:0000256" key="8">
    <source>
        <dbReference type="ARBA" id="ARBA00023002"/>
    </source>
</evidence>
<comment type="subunit">
    <text evidence="12">Component of a multi-subunit COQ enzyme complex.</text>
</comment>
<keyword evidence="6 12" id="KW-0274">FAD</keyword>
<keyword evidence="11 12" id="KW-0472">Membrane</keyword>
<comment type="similarity">
    <text evidence="2 12">Belongs to the UbiH/COQ6 family.</text>
</comment>
<evidence type="ECO:0000256" key="11">
    <source>
        <dbReference type="ARBA" id="ARBA00023136"/>
    </source>
</evidence>
<gene>
    <name evidence="12" type="primary">coq6</name>
    <name evidence="14" type="ORF">V9T40_004163</name>
</gene>
<protein>
    <recommendedName>
        <fullName evidence="12">Ubiquinone biosynthesis monooxygenase COQ6, mitochondrial</fullName>
        <ecNumber evidence="12">1.14.15.45</ecNumber>
    </recommendedName>
    <alternativeName>
        <fullName evidence="12">2-methoxy-6-polyprenolphenol 4-hydroxylase</fullName>
        <ecNumber evidence="12">1.14.15.46</ecNumber>
    </alternativeName>
</protein>
<evidence type="ECO:0000256" key="4">
    <source>
        <dbReference type="ARBA" id="ARBA00022688"/>
    </source>
</evidence>
<evidence type="ECO:0000256" key="3">
    <source>
        <dbReference type="ARBA" id="ARBA00022630"/>
    </source>
</evidence>
<dbReference type="NCBIfam" id="TIGR01988">
    <property type="entry name" value="Ubi-OHases"/>
    <property type="match status" value="1"/>
</dbReference>
<feature type="domain" description="FAD-binding" evidence="13">
    <location>
        <begin position="324"/>
        <end position="370"/>
    </location>
</feature>
<dbReference type="InterPro" id="IPR010971">
    <property type="entry name" value="UbiH/COQ6"/>
</dbReference>
<dbReference type="Pfam" id="PF01494">
    <property type="entry name" value="FAD_binding_3"/>
    <property type="match status" value="1"/>
</dbReference>
<evidence type="ECO:0000256" key="6">
    <source>
        <dbReference type="ARBA" id="ARBA00022827"/>
    </source>
</evidence>
<evidence type="ECO:0000313" key="15">
    <source>
        <dbReference type="Proteomes" id="UP001367676"/>
    </source>
</evidence>
<dbReference type="InterPro" id="IPR036188">
    <property type="entry name" value="FAD/NAD-bd_sf"/>
</dbReference>
<dbReference type="GO" id="GO:0106364">
    <property type="term" value="F:4-hydroxy-3-all-trans-polyprenylbenzoate oxygenase activity"/>
    <property type="evidence" value="ECO:0007669"/>
    <property type="project" value="UniProtKB-EC"/>
</dbReference>
<evidence type="ECO:0000313" key="14">
    <source>
        <dbReference type="EMBL" id="KAK7603890.1"/>
    </source>
</evidence>
<sequence length="451" mass="49081">MLFKRGFASSNLANYYDIVINGGGMIGSVLACKLAKNTALRDVSVLLVESSPEKNWDAELRKEAGSFSNRVSSLNENTKTLLQNVDIWEALKSISCHGVSQIKVWGYGSKNIATTFDVDDVKTFDNLAYIVENHILIAAAMKELLTLKDNVHVLHNSSISTFNLPQSDENNVKIRLNDGSPIECGILLGTDGANSKVRQAMGVQYISWNYNQRAIVATLKINQNEKNNTAWQKFLPNGPIALLPLADDVSSLVWTTSPDHAKTLLSLSDESFVDALNTALFEEPVPDVLTENVSNVISKVLNALKVPEKRKNIIPPTITDVVENSRSSFPLGFGHAANYVAPRVALIGDAAHKVHPLAGQGVNLGFADIQCFDSVLTKHKSFGAKLGCANCLNEYETSRQRNNVPKLVAIDLIQKIAGHQWPPLLMATNAALQISDAVPQIKKCLINSAAA</sequence>
<evidence type="ECO:0000259" key="13">
    <source>
        <dbReference type="Pfam" id="PF01494"/>
    </source>
</evidence>
<comment type="caution">
    <text evidence="14">The sequence shown here is derived from an EMBL/GenBank/DDBJ whole genome shotgun (WGS) entry which is preliminary data.</text>
</comment>
<dbReference type="InterPro" id="IPR018168">
    <property type="entry name" value="Ubi_Hdrlase_CS"/>
</dbReference>
<reference evidence="14 15" key="1">
    <citation type="submission" date="2024-03" db="EMBL/GenBank/DDBJ databases">
        <title>Adaptation during the transition from Ophiocordyceps entomopathogen to insect associate is accompanied by gene loss and intensified selection.</title>
        <authorList>
            <person name="Ward C.M."/>
            <person name="Onetto C.A."/>
            <person name="Borneman A.R."/>
        </authorList>
    </citation>
    <scope>NUCLEOTIDE SEQUENCE [LARGE SCALE GENOMIC DNA]</scope>
    <source>
        <strain evidence="14">AWRI1</strain>
        <tissue evidence="14">Single Adult Female</tissue>
    </source>
</reference>
<dbReference type="FunFam" id="3.50.50.60:FF:000086">
    <property type="entry name" value="Ubiquinone biosynthesis monooxygenase COQ6, mitochondrial"/>
    <property type="match status" value="1"/>
</dbReference>
<evidence type="ECO:0000256" key="1">
    <source>
        <dbReference type="ARBA" id="ARBA00001974"/>
    </source>
</evidence>
<evidence type="ECO:0000256" key="7">
    <source>
        <dbReference type="ARBA" id="ARBA00022946"/>
    </source>
</evidence>
<evidence type="ECO:0000256" key="10">
    <source>
        <dbReference type="ARBA" id="ARBA00023128"/>
    </source>
</evidence>
<dbReference type="Gene3D" id="3.50.50.60">
    <property type="entry name" value="FAD/NAD(P)-binding domain"/>
    <property type="match status" value="2"/>
</dbReference>
<keyword evidence="3 12" id="KW-0285">Flavoprotein</keyword>
<organism evidence="14 15">
    <name type="scientific">Parthenolecanium corni</name>
    <dbReference type="NCBI Taxonomy" id="536013"/>
    <lineage>
        <taxon>Eukaryota</taxon>
        <taxon>Metazoa</taxon>
        <taxon>Ecdysozoa</taxon>
        <taxon>Arthropoda</taxon>
        <taxon>Hexapoda</taxon>
        <taxon>Insecta</taxon>
        <taxon>Pterygota</taxon>
        <taxon>Neoptera</taxon>
        <taxon>Paraneoptera</taxon>
        <taxon>Hemiptera</taxon>
        <taxon>Sternorrhyncha</taxon>
        <taxon>Coccoidea</taxon>
        <taxon>Coccidae</taxon>
        <taxon>Parthenolecanium</taxon>
    </lineage>
</organism>